<sequence>MANPSGPAMAANEESEGIYENVWGTSGKPVDRDTQAQVSLPENDEDISESQAFLNREEDTGRHGGLGPRPSSTRTFLIRSLALLCACSLSVGSHYASYILGPLKSRLNRELGTSNTEFSLLISAFALNSTWTPLVGGLMVSKLGTTKTSIFATGAIFIGQLLLLSGEVTDDIRLMTFGLFIFGLGVSPLAVVQETIIVRFFQSHGLGISMALGLVAGKGASFVSARTSYPLSERYGRHAPFYVATFLAGLSVAVNLIYIAASKWLIQSTGTQLEASEIEQQAQDQTLTLSEAQALEKVAAKRRVRLGDVRKLDNLFWAYIGLNVLCGAIWAPFTHLAANLIQQRYKLSEREAGTQASYLLAGSVVLYPICGAIVDKFKKRPIVIQLFLMSSGLQLLCYFWLALPPAWTGTAMPAIISFGAGIGFSPLLLVVIVPQLVPLKYVSTTLGAHKSLEQTGSVIMQTLAGLALDTKHNDNGPSDSGKAGLNIQRLLNAWLFLNILHFCTLLGLAELGRRKRAANILLAVNAGLRSPIEVLTEHLQEHPSGSSVHSDYGSEGSPYQHGTPREAPHSPILSPDQRLSLLIPEPIIDRTHSAPETKRMRKGDIYAGLCFTLVVFAWILFLATAWVKLRTKKEREGTPSMWNI</sequence>
<comment type="catalytic activity">
    <reaction evidence="5">
        <text>L-alpha-aminoacyl-L-histidine(out) = L-alpha-aminoacyl-L-histidine(in)</text>
        <dbReference type="Rhea" id="RHEA:79375"/>
        <dbReference type="ChEBI" id="CHEBI:229967"/>
    </reaction>
</comment>
<comment type="catalytic activity">
    <reaction evidence="11">
        <text>L-arginyl-glycine(out) = L-arginyl-glycine(in)</text>
        <dbReference type="Rhea" id="RHEA:79391"/>
        <dbReference type="ChEBI" id="CHEBI:229955"/>
    </reaction>
</comment>
<comment type="catalytic activity">
    <reaction evidence="10">
        <text>L-lysyl-L-lysine(out) = L-lysyl-L-lysine(in)</text>
        <dbReference type="Rhea" id="RHEA:79403"/>
        <dbReference type="ChEBI" id="CHEBI:229956"/>
    </reaction>
</comment>
<dbReference type="STRING" id="436010.A0A166U503"/>
<dbReference type="GO" id="GO:0022857">
    <property type="term" value="F:transmembrane transporter activity"/>
    <property type="evidence" value="ECO:0007669"/>
    <property type="project" value="InterPro"/>
</dbReference>
<evidence type="ECO:0000256" key="16">
    <source>
        <dbReference type="ARBA" id="ARBA00045018"/>
    </source>
</evidence>
<comment type="function">
    <text evidence="17">Lysosomal dipeptide uniporter that selectively exports lysine, arginine or histidine-containing dipeptides with a net positive charge from the lysosome lumen into the cytosol. Could play a role in a specific type of protein O-glycosylation indirectly regulating macrophages migration and tissue invasion. Also essential for liver homeostasis.</text>
</comment>
<feature type="transmembrane region" description="Helical" evidence="20">
    <location>
        <begin position="356"/>
        <end position="374"/>
    </location>
</feature>
<comment type="catalytic activity">
    <reaction evidence="12">
        <text>L-histidyl-L-alpha-amino acid(out) = L-histidyl-L-alpha-amino acid(in)</text>
        <dbReference type="Rhea" id="RHEA:79379"/>
        <dbReference type="ChEBI" id="CHEBI:229964"/>
    </reaction>
</comment>
<evidence type="ECO:0000256" key="1">
    <source>
        <dbReference type="ARBA" id="ARBA00004141"/>
    </source>
</evidence>
<evidence type="ECO:0000256" key="11">
    <source>
        <dbReference type="ARBA" id="ARBA00044903"/>
    </source>
</evidence>
<keyword evidence="20" id="KW-0812">Transmembrane</keyword>
<feature type="transmembrane region" description="Helical" evidence="20">
    <location>
        <begin position="204"/>
        <end position="221"/>
    </location>
</feature>
<feature type="region of interest" description="Disordered" evidence="19">
    <location>
        <begin position="1"/>
        <end position="49"/>
    </location>
</feature>
<protein>
    <recommendedName>
        <fullName evidence="15">Lysosomal dipeptide transporter MFSD1</fullName>
    </recommendedName>
    <alternativeName>
        <fullName evidence="16">Major facilitator superfamily domain-containing protein 1</fullName>
    </alternativeName>
</protein>
<dbReference type="OrthoDB" id="10255148at2759"/>
<accession>A0A166U503</accession>
<dbReference type="GO" id="GO:0016020">
    <property type="term" value="C:membrane"/>
    <property type="evidence" value="ECO:0007669"/>
    <property type="project" value="UniProtKB-SubCell"/>
</dbReference>
<feature type="transmembrane region" description="Helical" evidence="20">
    <location>
        <begin position="76"/>
        <end position="98"/>
    </location>
</feature>
<evidence type="ECO:0000256" key="10">
    <source>
        <dbReference type="ARBA" id="ARBA00044900"/>
    </source>
</evidence>
<dbReference type="PANTHER" id="PTHR23512:SF12">
    <property type="entry name" value="TRANSPORTER, PUTATIVE (AFU_ORTHOLOGUE AFUA_4G00260)-RELATED"/>
    <property type="match status" value="1"/>
</dbReference>
<comment type="catalytic activity">
    <reaction evidence="2">
        <text>L-lysyl-L-alanine(out) = L-lysyl-L-alanine(in)</text>
        <dbReference type="Rhea" id="RHEA:79399"/>
        <dbReference type="ChEBI" id="CHEBI:229954"/>
    </reaction>
</comment>
<comment type="subcellular location">
    <subcellularLocation>
        <location evidence="1">Membrane</location>
        <topology evidence="1">Multi-pass membrane protein</topology>
    </subcellularLocation>
</comment>
<feature type="transmembrane region" description="Helical" evidence="20">
    <location>
        <begin position="148"/>
        <end position="166"/>
    </location>
</feature>
<comment type="catalytic activity">
    <reaction evidence="13">
        <text>L-alanyl-L-lysine(out) = L-alanyl-L-lysine(in)</text>
        <dbReference type="Rhea" id="RHEA:79415"/>
        <dbReference type="ChEBI" id="CHEBI:192470"/>
    </reaction>
</comment>
<evidence type="ECO:0000313" key="22">
    <source>
        <dbReference type="Proteomes" id="UP000076532"/>
    </source>
</evidence>
<feature type="transmembrane region" description="Helical" evidence="20">
    <location>
        <begin position="386"/>
        <end position="403"/>
    </location>
</feature>
<evidence type="ECO:0000256" key="18">
    <source>
        <dbReference type="ARBA" id="ARBA00046376"/>
    </source>
</evidence>
<keyword evidence="20" id="KW-0472">Membrane</keyword>
<evidence type="ECO:0000313" key="21">
    <source>
        <dbReference type="EMBL" id="KZP31320.1"/>
    </source>
</evidence>
<feature type="transmembrane region" description="Helical" evidence="20">
    <location>
        <begin position="172"/>
        <end position="192"/>
    </location>
</feature>
<dbReference type="Pfam" id="PF07690">
    <property type="entry name" value="MFS_1"/>
    <property type="match status" value="1"/>
</dbReference>
<feature type="transmembrane region" description="Helical" evidence="20">
    <location>
        <begin position="241"/>
        <end position="261"/>
    </location>
</feature>
<evidence type="ECO:0000256" key="9">
    <source>
        <dbReference type="ARBA" id="ARBA00044899"/>
    </source>
</evidence>
<evidence type="ECO:0000256" key="4">
    <source>
        <dbReference type="ARBA" id="ARBA00044881"/>
    </source>
</evidence>
<comment type="catalytic activity">
    <reaction evidence="4">
        <text>L-alpha-aminoacyl-L-arginine(out) = L-alpha-aminoacyl-L-arginine(in)</text>
        <dbReference type="Rhea" id="RHEA:79367"/>
        <dbReference type="ChEBI" id="CHEBI:229968"/>
    </reaction>
</comment>
<comment type="catalytic activity">
    <reaction evidence="3">
        <text>L-histidyl-glycine(out) = L-histidyl-glycine(in)</text>
        <dbReference type="Rhea" id="RHEA:79395"/>
        <dbReference type="ChEBI" id="CHEBI:229957"/>
    </reaction>
</comment>
<feature type="transmembrane region" description="Helical" evidence="20">
    <location>
        <begin position="315"/>
        <end position="336"/>
    </location>
</feature>
<evidence type="ECO:0000256" key="2">
    <source>
        <dbReference type="ARBA" id="ARBA00044876"/>
    </source>
</evidence>
<dbReference type="InterPro" id="IPR036259">
    <property type="entry name" value="MFS_trans_sf"/>
</dbReference>
<evidence type="ECO:0000256" key="14">
    <source>
        <dbReference type="ARBA" id="ARBA00044924"/>
    </source>
</evidence>
<evidence type="ECO:0000256" key="7">
    <source>
        <dbReference type="ARBA" id="ARBA00044893"/>
    </source>
</evidence>
<comment type="catalytic activity">
    <reaction evidence="6">
        <text>L-lysyl-L-alpha-amino acid(out) = L-lysyl-L-alpha-amino acid(in)</text>
        <dbReference type="Rhea" id="RHEA:79387"/>
        <dbReference type="ChEBI" id="CHEBI:229965"/>
    </reaction>
</comment>
<comment type="subunit">
    <text evidence="18">Homodimer. Interacts with lysosomal protein GLMP (via lumenal domain); the interaction starts while both proteins are still in the endoplasmic reticulum and is required for stabilization of MFSD1 in lysosomes but has no direct effect on its targeting to lysosomes or transporter activity.</text>
</comment>
<comment type="catalytic activity">
    <reaction evidence="9">
        <text>L-arginyl-L-alpha-amino acid(out) = L-arginyl-L-alpha-amino acid(in)</text>
        <dbReference type="Rhea" id="RHEA:79371"/>
        <dbReference type="ChEBI" id="CHEBI:84315"/>
    </reaction>
</comment>
<gene>
    <name evidence="21" type="ORF">FIBSPDRAFT_1037767</name>
</gene>
<name>A0A166U503_9AGAM</name>
<dbReference type="InterPro" id="IPR011701">
    <property type="entry name" value="MFS"/>
</dbReference>
<dbReference type="SUPFAM" id="SSF103473">
    <property type="entry name" value="MFS general substrate transporter"/>
    <property type="match status" value="1"/>
</dbReference>
<evidence type="ECO:0000256" key="15">
    <source>
        <dbReference type="ARBA" id="ARBA00044985"/>
    </source>
</evidence>
<comment type="catalytic activity">
    <reaction evidence="8">
        <text>L-aspartyl-L-lysine(out) = L-aspartyl-L-lysine(in)</text>
        <dbReference type="Rhea" id="RHEA:79411"/>
        <dbReference type="ChEBI" id="CHEBI:229953"/>
    </reaction>
</comment>
<evidence type="ECO:0000256" key="13">
    <source>
        <dbReference type="ARBA" id="ARBA00044919"/>
    </source>
</evidence>
<evidence type="ECO:0000256" key="5">
    <source>
        <dbReference type="ARBA" id="ARBA00044884"/>
    </source>
</evidence>
<evidence type="ECO:0000256" key="8">
    <source>
        <dbReference type="ARBA" id="ARBA00044898"/>
    </source>
</evidence>
<evidence type="ECO:0000256" key="6">
    <source>
        <dbReference type="ARBA" id="ARBA00044891"/>
    </source>
</evidence>
<dbReference type="AlphaFoldDB" id="A0A166U503"/>
<dbReference type="InterPro" id="IPR052187">
    <property type="entry name" value="MFSD1"/>
</dbReference>
<comment type="catalytic activity">
    <reaction evidence="14">
        <text>L-lysyl-glycine(out) = L-lysyl-glycine(in)</text>
        <dbReference type="Rhea" id="RHEA:79407"/>
        <dbReference type="ChEBI" id="CHEBI:191202"/>
    </reaction>
</comment>
<feature type="region of interest" description="Disordered" evidence="19">
    <location>
        <begin position="540"/>
        <end position="573"/>
    </location>
</feature>
<feature type="transmembrane region" description="Helical" evidence="20">
    <location>
        <begin position="415"/>
        <end position="437"/>
    </location>
</feature>
<proteinExistence type="predicted"/>
<dbReference type="EMBL" id="KV417490">
    <property type="protein sequence ID" value="KZP31320.1"/>
    <property type="molecule type" value="Genomic_DNA"/>
</dbReference>
<dbReference type="Proteomes" id="UP000076532">
    <property type="component" value="Unassembled WGS sequence"/>
</dbReference>
<evidence type="ECO:0000256" key="3">
    <source>
        <dbReference type="ARBA" id="ARBA00044878"/>
    </source>
</evidence>
<comment type="catalytic activity">
    <reaction evidence="7">
        <text>L-alpha-aminoacyl-L-lysine(out) = L-alpha-aminoacyl-L-lysine(in)</text>
        <dbReference type="Rhea" id="RHEA:79383"/>
        <dbReference type="ChEBI" id="CHEBI:229966"/>
    </reaction>
</comment>
<organism evidence="21 22">
    <name type="scientific">Athelia psychrophila</name>
    <dbReference type="NCBI Taxonomy" id="1759441"/>
    <lineage>
        <taxon>Eukaryota</taxon>
        <taxon>Fungi</taxon>
        <taxon>Dikarya</taxon>
        <taxon>Basidiomycota</taxon>
        <taxon>Agaricomycotina</taxon>
        <taxon>Agaricomycetes</taxon>
        <taxon>Agaricomycetidae</taxon>
        <taxon>Atheliales</taxon>
        <taxon>Atheliaceae</taxon>
        <taxon>Athelia</taxon>
    </lineage>
</organism>
<feature type="transmembrane region" description="Helical" evidence="20">
    <location>
        <begin position="118"/>
        <end position="141"/>
    </location>
</feature>
<evidence type="ECO:0000256" key="17">
    <source>
        <dbReference type="ARBA" id="ARBA00045709"/>
    </source>
</evidence>
<keyword evidence="20" id="KW-1133">Transmembrane helix</keyword>
<keyword evidence="22" id="KW-1185">Reference proteome</keyword>
<dbReference type="PANTHER" id="PTHR23512">
    <property type="entry name" value="MAJOR FACILITATOR SUPERFAMILY DOMAIN-CONTAINING PROTEIN 1"/>
    <property type="match status" value="1"/>
</dbReference>
<evidence type="ECO:0000256" key="19">
    <source>
        <dbReference type="SAM" id="MobiDB-lite"/>
    </source>
</evidence>
<feature type="transmembrane region" description="Helical" evidence="20">
    <location>
        <begin position="605"/>
        <end position="627"/>
    </location>
</feature>
<feature type="transmembrane region" description="Helical" evidence="20">
    <location>
        <begin position="490"/>
        <end position="509"/>
    </location>
</feature>
<dbReference type="Gene3D" id="1.20.1250.20">
    <property type="entry name" value="MFS general substrate transporter like domains"/>
    <property type="match status" value="1"/>
</dbReference>
<evidence type="ECO:0000256" key="12">
    <source>
        <dbReference type="ARBA" id="ARBA00044912"/>
    </source>
</evidence>
<evidence type="ECO:0000256" key="20">
    <source>
        <dbReference type="SAM" id="Phobius"/>
    </source>
</evidence>
<reference evidence="21 22" key="1">
    <citation type="journal article" date="2016" name="Mol. Biol. Evol.">
        <title>Comparative Genomics of Early-Diverging Mushroom-Forming Fungi Provides Insights into the Origins of Lignocellulose Decay Capabilities.</title>
        <authorList>
            <person name="Nagy L.G."/>
            <person name="Riley R."/>
            <person name="Tritt A."/>
            <person name="Adam C."/>
            <person name="Daum C."/>
            <person name="Floudas D."/>
            <person name="Sun H."/>
            <person name="Yadav J.S."/>
            <person name="Pangilinan J."/>
            <person name="Larsson K.H."/>
            <person name="Matsuura K."/>
            <person name="Barry K."/>
            <person name="Labutti K."/>
            <person name="Kuo R."/>
            <person name="Ohm R.A."/>
            <person name="Bhattacharya S.S."/>
            <person name="Shirouzu T."/>
            <person name="Yoshinaga Y."/>
            <person name="Martin F.M."/>
            <person name="Grigoriev I.V."/>
            <person name="Hibbett D.S."/>
        </authorList>
    </citation>
    <scope>NUCLEOTIDE SEQUENCE [LARGE SCALE GENOMIC DNA]</scope>
    <source>
        <strain evidence="21 22">CBS 109695</strain>
    </source>
</reference>